<evidence type="ECO:0000313" key="8">
    <source>
        <dbReference type="Proteomes" id="UP001145742"/>
    </source>
</evidence>
<evidence type="ECO:0000256" key="4">
    <source>
        <dbReference type="ARBA" id="ARBA00023136"/>
    </source>
</evidence>
<dbReference type="PROSITE" id="PS50261">
    <property type="entry name" value="G_PROTEIN_RECEP_F2_4"/>
    <property type="match status" value="1"/>
</dbReference>
<gene>
    <name evidence="7" type="ORF">WISP_00972</name>
</gene>
<dbReference type="InterPro" id="IPR017981">
    <property type="entry name" value="GPCR_2-like_7TM"/>
</dbReference>
<dbReference type="Proteomes" id="UP001145742">
    <property type="component" value="Unassembled WGS sequence"/>
</dbReference>
<dbReference type="PANTHER" id="PTHR12011">
    <property type="entry name" value="ADHESION G-PROTEIN COUPLED RECEPTOR"/>
    <property type="match status" value="1"/>
</dbReference>
<keyword evidence="4 5" id="KW-0472">Membrane</keyword>
<evidence type="ECO:0000259" key="6">
    <source>
        <dbReference type="PROSITE" id="PS50261"/>
    </source>
</evidence>
<evidence type="ECO:0000256" key="2">
    <source>
        <dbReference type="ARBA" id="ARBA00022692"/>
    </source>
</evidence>
<feature type="transmembrane region" description="Helical" evidence="5">
    <location>
        <begin position="6"/>
        <end position="31"/>
    </location>
</feature>
<keyword evidence="2 5" id="KW-0812">Transmembrane</keyword>
<proteinExistence type="predicted"/>
<feature type="domain" description="G-protein coupled receptors family 2 profile 2" evidence="6">
    <location>
        <begin position="1"/>
        <end position="68"/>
    </location>
</feature>
<keyword evidence="8" id="KW-1185">Reference proteome</keyword>
<name>A0ABQ9DUY1_9PASS</name>
<dbReference type="Gene3D" id="1.20.1070.10">
    <property type="entry name" value="Rhodopsin 7-helix transmembrane proteins"/>
    <property type="match status" value="1"/>
</dbReference>
<comment type="caution">
    <text evidence="7">The sequence shown here is derived from an EMBL/GenBank/DDBJ whole genome shotgun (WGS) entry which is preliminary data.</text>
</comment>
<evidence type="ECO:0000313" key="7">
    <source>
        <dbReference type="EMBL" id="KAJ7428694.1"/>
    </source>
</evidence>
<evidence type="ECO:0000256" key="5">
    <source>
        <dbReference type="SAM" id="Phobius"/>
    </source>
</evidence>
<dbReference type="InterPro" id="IPR000832">
    <property type="entry name" value="GPCR_2_secretin-like"/>
</dbReference>
<dbReference type="PANTHER" id="PTHR12011:SF347">
    <property type="entry name" value="FI21270P1-RELATED"/>
    <property type="match status" value="1"/>
</dbReference>
<keyword evidence="3 5" id="KW-1133">Transmembrane helix</keyword>
<sequence>MPCPPLAQLACTVVAILLQFLYLSAVCWALLEPLHLYRRLSEPRHVDRGPMRFYHVLGWGLPAFSTGG</sequence>
<dbReference type="EMBL" id="WHWB01020275">
    <property type="protein sequence ID" value="KAJ7428694.1"/>
    <property type="molecule type" value="Genomic_DNA"/>
</dbReference>
<organism evidence="7 8">
    <name type="scientific">Willisornis vidua</name>
    <name type="common">Xingu scale-backed antbird</name>
    <dbReference type="NCBI Taxonomy" id="1566151"/>
    <lineage>
        <taxon>Eukaryota</taxon>
        <taxon>Metazoa</taxon>
        <taxon>Chordata</taxon>
        <taxon>Craniata</taxon>
        <taxon>Vertebrata</taxon>
        <taxon>Euteleostomi</taxon>
        <taxon>Archelosauria</taxon>
        <taxon>Archosauria</taxon>
        <taxon>Dinosauria</taxon>
        <taxon>Saurischia</taxon>
        <taxon>Theropoda</taxon>
        <taxon>Coelurosauria</taxon>
        <taxon>Aves</taxon>
        <taxon>Neognathae</taxon>
        <taxon>Neoaves</taxon>
        <taxon>Telluraves</taxon>
        <taxon>Australaves</taxon>
        <taxon>Passeriformes</taxon>
        <taxon>Thamnophilidae</taxon>
        <taxon>Willisornis</taxon>
    </lineage>
</organism>
<reference evidence="7" key="1">
    <citation type="submission" date="2019-10" db="EMBL/GenBank/DDBJ databases">
        <authorList>
            <person name="Soares A.E.R."/>
            <person name="Aleixo A."/>
            <person name="Schneider P."/>
            <person name="Miyaki C.Y."/>
            <person name="Schneider M.P."/>
            <person name="Mello C."/>
            <person name="Vasconcelos A.T.R."/>
        </authorList>
    </citation>
    <scope>NUCLEOTIDE SEQUENCE</scope>
    <source>
        <tissue evidence="7">Muscle</tissue>
    </source>
</reference>
<evidence type="ECO:0000256" key="3">
    <source>
        <dbReference type="ARBA" id="ARBA00022989"/>
    </source>
</evidence>
<comment type="subcellular location">
    <subcellularLocation>
        <location evidence="1">Membrane</location>
        <topology evidence="1">Multi-pass membrane protein</topology>
    </subcellularLocation>
</comment>
<evidence type="ECO:0000256" key="1">
    <source>
        <dbReference type="ARBA" id="ARBA00004141"/>
    </source>
</evidence>
<protein>
    <recommendedName>
        <fullName evidence="6">G-protein coupled receptors family 2 profile 2 domain-containing protein</fullName>
    </recommendedName>
</protein>
<accession>A0ABQ9DUY1</accession>
<dbReference type="Pfam" id="PF00002">
    <property type="entry name" value="7tm_2"/>
    <property type="match status" value="1"/>
</dbReference>